<comment type="caution">
    <text evidence="2">The sequence shown here is derived from an EMBL/GenBank/DDBJ whole genome shotgun (WGS) entry which is preliminary data.</text>
</comment>
<proteinExistence type="predicted"/>
<evidence type="ECO:0000256" key="1">
    <source>
        <dbReference type="SAM" id="MobiDB-lite"/>
    </source>
</evidence>
<evidence type="ECO:0000313" key="2">
    <source>
        <dbReference type="EMBL" id="ETJ41080.1"/>
    </source>
</evidence>
<gene>
    <name evidence="2" type="ORF">Q604_UNBC04991G0001</name>
</gene>
<feature type="non-terminal residue" evidence="2">
    <location>
        <position position="69"/>
    </location>
</feature>
<organism evidence="2">
    <name type="scientific">human gut metagenome</name>
    <dbReference type="NCBI Taxonomy" id="408170"/>
    <lineage>
        <taxon>unclassified sequences</taxon>
        <taxon>metagenomes</taxon>
        <taxon>organismal metagenomes</taxon>
    </lineage>
</organism>
<feature type="region of interest" description="Disordered" evidence="1">
    <location>
        <begin position="49"/>
        <end position="69"/>
    </location>
</feature>
<dbReference type="EMBL" id="AZMM01004991">
    <property type="protein sequence ID" value="ETJ41080.1"/>
    <property type="molecule type" value="Genomic_DNA"/>
</dbReference>
<dbReference type="AlphaFoldDB" id="W1YH95"/>
<sequence>PPALGRFLCGGGGEKDRLARGVPTRFLKKNEREPSALTAWQVGQQPVPQFSGRLARPGRRFGGESTNPV</sequence>
<reference evidence="2" key="1">
    <citation type="submission" date="2013-12" db="EMBL/GenBank/DDBJ databases">
        <title>A Varibaculum cambriense genome reconstructed from a premature infant gut community with otherwise low bacterial novelty that shifts toward anaerobic metabolism during the third week of life.</title>
        <authorList>
            <person name="Brown C.T."/>
            <person name="Sharon I."/>
            <person name="Thomas B.C."/>
            <person name="Castelle C.J."/>
            <person name="Morowitz M.J."/>
            <person name="Banfield J.F."/>
        </authorList>
    </citation>
    <scope>NUCLEOTIDE SEQUENCE</scope>
</reference>
<name>W1YH95_9ZZZZ</name>
<feature type="non-terminal residue" evidence="2">
    <location>
        <position position="1"/>
    </location>
</feature>
<accession>W1YH95</accession>
<protein>
    <submittedName>
        <fullName evidence="2">Uncharacterized protein</fullName>
    </submittedName>
</protein>